<gene>
    <name evidence="1" type="ORF">NMY3_00062</name>
</gene>
<protein>
    <submittedName>
        <fullName evidence="1">Uncharacterized protein</fullName>
    </submittedName>
</protein>
<dbReference type="OrthoDB" id="317492at2157"/>
<keyword evidence="2" id="KW-1185">Reference proteome</keyword>
<evidence type="ECO:0000313" key="1">
    <source>
        <dbReference type="EMBL" id="ALI34276.1"/>
    </source>
</evidence>
<dbReference type="Pfam" id="PF24108">
    <property type="entry name" value="DUF7383"/>
    <property type="match status" value="1"/>
</dbReference>
<dbReference type="RefSeq" id="WP_196816971.1">
    <property type="nucleotide sequence ID" value="NZ_CP012850.1"/>
</dbReference>
<accession>A0A654LUR3</accession>
<dbReference type="KEGG" id="taa:NMY3_00062"/>
<dbReference type="Proteomes" id="UP000058925">
    <property type="component" value="Chromosome"/>
</dbReference>
<name>A0A654LUR3_9ARCH</name>
<sequence>MANHSIVKGHIVFISMIALFGILSLEGASVNVVSGQNVTTTTTTTTMQSSDFVVVPIQQHLGDNKNDIFAPGYPYRGDVSDTFNFTIDSTPSGSGYLLVQIYGSYFEGHTIVINGQHVTSAGGNFGNSGTENWATLTVLLDEDVLKQGENSIQFLRNPNTDDNFLIDNVVVNWKYQLPQ</sequence>
<proteinExistence type="predicted"/>
<organism evidence="1 2">
    <name type="scientific">Candidatus Nitrosocosmicus oleophilus</name>
    <dbReference type="NCBI Taxonomy" id="1353260"/>
    <lineage>
        <taxon>Archaea</taxon>
        <taxon>Nitrososphaerota</taxon>
        <taxon>Nitrososphaeria</taxon>
        <taxon>Nitrososphaerales</taxon>
        <taxon>Nitrososphaeraceae</taxon>
        <taxon>Candidatus Nitrosocosmicus</taxon>
    </lineage>
</organism>
<dbReference type="AlphaFoldDB" id="A0A654LUR3"/>
<dbReference type="EMBL" id="CP012850">
    <property type="protein sequence ID" value="ALI34276.1"/>
    <property type="molecule type" value="Genomic_DNA"/>
</dbReference>
<reference evidence="2" key="1">
    <citation type="submission" date="2015-10" db="EMBL/GenBank/DDBJ databases">
        <title>Niche specialization of a soil ammonia-oxidizing archaeon, Candidatus Nitrosocosmicus oleophilus.</title>
        <authorList>
            <person name="Jung M.-Y."/>
            <person name="Rhee S.-K."/>
        </authorList>
    </citation>
    <scope>NUCLEOTIDE SEQUENCE [LARGE SCALE GENOMIC DNA]</scope>
    <source>
        <strain evidence="2">MY3</strain>
    </source>
</reference>
<evidence type="ECO:0000313" key="2">
    <source>
        <dbReference type="Proteomes" id="UP000058925"/>
    </source>
</evidence>
<dbReference type="GeneID" id="60420289"/>
<dbReference type="InterPro" id="IPR055807">
    <property type="entry name" value="DUF7383"/>
</dbReference>